<comment type="caution">
    <text evidence="4">The sequence shown here is derived from an EMBL/GenBank/DDBJ whole genome shotgun (WGS) entry which is preliminary data.</text>
</comment>
<evidence type="ECO:0000313" key="4">
    <source>
        <dbReference type="EMBL" id="KAK3588910.1"/>
    </source>
</evidence>
<keyword evidence="3" id="KW-0732">Signal</keyword>
<keyword evidence="2" id="KW-0812">Transmembrane</keyword>
<evidence type="ECO:0000256" key="2">
    <source>
        <dbReference type="SAM" id="Phobius"/>
    </source>
</evidence>
<reference evidence="4" key="3">
    <citation type="submission" date="2023-05" db="EMBL/GenBank/DDBJ databases">
        <authorList>
            <person name="Smith C.H."/>
        </authorList>
    </citation>
    <scope>NUCLEOTIDE SEQUENCE</scope>
    <source>
        <strain evidence="4">CHS0354</strain>
        <tissue evidence="4">Mantle</tissue>
    </source>
</reference>
<reference evidence="4" key="2">
    <citation type="journal article" date="2021" name="Genome Biol. Evol.">
        <title>Developing a high-quality reference genome for a parasitic bivalve with doubly uniparental inheritance (Bivalvia: Unionida).</title>
        <authorList>
            <person name="Smith C.H."/>
        </authorList>
    </citation>
    <scope>NUCLEOTIDE SEQUENCE</scope>
    <source>
        <strain evidence="4">CHS0354</strain>
        <tissue evidence="4">Mantle</tissue>
    </source>
</reference>
<gene>
    <name evidence="4" type="ORF">CHS0354_007058</name>
</gene>
<sequence>MSLRGFLVFLEIFIIWAVAKSFPVQQERLDGASVKNALEESSYKPVVMGNKGSGGMELQKTTPNSLFICFDLDICRTGLDFCNERRKACEKCEDYEHTCGSNNQPVGCTNYCVDLLVAKKLQEIEEANTSVTSEKPPESKEKTETLDIKWIVIGIMGLTIIVLLGIIGCREYKRKQSATKEKTETQMKLLEKDVETPIEESNLSYSSVPLQYDKDDVILPIPSAPSISQEISDPDQTKPKMNKDRDKCLPSTNQGPEINDLSQGRQQQDVEAYAEKKTSPEIQQREVEGYEPTSSGYSSALSTPSHSRPGSASVTNNITINLPPNGANFVLTSTPEKTTLLEDPNKNIPFGKQESSIMESAISLYDVPYANQLKPVSDENMFTQIALRDNTINCADDKNELQKINVT</sequence>
<dbReference type="Proteomes" id="UP001195483">
    <property type="component" value="Unassembled WGS sequence"/>
</dbReference>
<evidence type="ECO:0000256" key="3">
    <source>
        <dbReference type="SAM" id="SignalP"/>
    </source>
</evidence>
<reference evidence="4" key="1">
    <citation type="journal article" date="2021" name="Genome Biol. Evol.">
        <title>A High-Quality Reference Genome for a Parasitic Bivalve with Doubly Uniparental Inheritance (Bivalvia: Unionida).</title>
        <authorList>
            <person name="Smith C.H."/>
        </authorList>
    </citation>
    <scope>NUCLEOTIDE SEQUENCE</scope>
    <source>
        <strain evidence="4">CHS0354</strain>
    </source>
</reference>
<feature type="compositionally biased region" description="Polar residues" evidence="1">
    <location>
        <begin position="292"/>
        <end position="315"/>
    </location>
</feature>
<dbReference type="EMBL" id="JAEAOA010000475">
    <property type="protein sequence ID" value="KAK3588910.1"/>
    <property type="molecule type" value="Genomic_DNA"/>
</dbReference>
<keyword evidence="2" id="KW-1133">Transmembrane helix</keyword>
<protein>
    <submittedName>
        <fullName evidence="4">Uncharacterized protein</fullName>
    </submittedName>
</protein>
<proteinExistence type="predicted"/>
<dbReference type="AlphaFoldDB" id="A0AAE0SCQ5"/>
<feature type="signal peptide" evidence="3">
    <location>
        <begin position="1"/>
        <end position="21"/>
    </location>
</feature>
<feature type="compositionally biased region" description="Polar residues" evidence="1">
    <location>
        <begin position="250"/>
        <end position="269"/>
    </location>
</feature>
<evidence type="ECO:0000256" key="1">
    <source>
        <dbReference type="SAM" id="MobiDB-lite"/>
    </source>
</evidence>
<feature type="transmembrane region" description="Helical" evidence="2">
    <location>
        <begin position="150"/>
        <end position="169"/>
    </location>
</feature>
<name>A0AAE0SCQ5_9BIVA</name>
<feature type="compositionally biased region" description="Basic and acidic residues" evidence="1">
    <location>
        <begin position="273"/>
        <end position="288"/>
    </location>
</feature>
<keyword evidence="5" id="KW-1185">Reference proteome</keyword>
<organism evidence="4 5">
    <name type="scientific">Potamilus streckersoni</name>
    <dbReference type="NCBI Taxonomy" id="2493646"/>
    <lineage>
        <taxon>Eukaryota</taxon>
        <taxon>Metazoa</taxon>
        <taxon>Spiralia</taxon>
        <taxon>Lophotrochozoa</taxon>
        <taxon>Mollusca</taxon>
        <taxon>Bivalvia</taxon>
        <taxon>Autobranchia</taxon>
        <taxon>Heteroconchia</taxon>
        <taxon>Palaeoheterodonta</taxon>
        <taxon>Unionida</taxon>
        <taxon>Unionoidea</taxon>
        <taxon>Unionidae</taxon>
        <taxon>Ambleminae</taxon>
        <taxon>Lampsilini</taxon>
        <taxon>Potamilus</taxon>
    </lineage>
</organism>
<accession>A0AAE0SCQ5</accession>
<feature type="region of interest" description="Disordered" evidence="1">
    <location>
        <begin position="221"/>
        <end position="315"/>
    </location>
</feature>
<feature type="chain" id="PRO_5042249214" evidence="3">
    <location>
        <begin position="22"/>
        <end position="407"/>
    </location>
</feature>
<feature type="compositionally biased region" description="Basic and acidic residues" evidence="1">
    <location>
        <begin position="235"/>
        <end position="248"/>
    </location>
</feature>
<keyword evidence="2" id="KW-0472">Membrane</keyword>
<evidence type="ECO:0000313" key="5">
    <source>
        <dbReference type="Proteomes" id="UP001195483"/>
    </source>
</evidence>